<dbReference type="GO" id="GO:0005697">
    <property type="term" value="C:telomerase holoenzyme complex"/>
    <property type="evidence" value="ECO:0007669"/>
    <property type="project" value="TreeGrafter"/>
</dbReference>
<dbReference type="InterPro" id="IPR045153">
    <property type="entry name" value="Est1/Ebs1-like"/>
</dbReference>
<evidence type="ECO:0000256" key="1">
    <source>
        <dbReference type="SAM" id="MobiDB-lite"/>
    </source>
</evidence>
<dbReference type="InterPro" id="IPR002716">
    <property type="entry name" value="PIN_dom"/>
</dbReference>
<dbReference type="InterPro" id="IPR029060">
    <property type="entry name" value="PIN-like_dom_sf"/>
</dbReference>
<evidence type="ECO:0000313" key="3">
    <source>
        <dbReference type="EnsemblMetazoa" id="ACOM028019-PA.1"/>
    </source>
</evidence>
<reference evidence="3" key="1">
    <citation type="submission" date="2022-08" db="UniProtKB">
        <authorList>
            <consortium name="EnsemblMetazoa"/>
        </authorList>
    </citation>
    <scope>IDENTIFICATION</scope>
</reference>
<protein>
    <recommendedName>
        <fullName evidence="2">PIN domain-containing protein</fullName>
    </recommendedName>
</protein>
<organism evidence="3">
    <name type="scientific">Anopheles coluzzii</name>
    <name type="common">African malaria mosquito</name>
    <dbReference type="NCBI Taxonomy" id="1518534"/>
    <lineage>
        <taxon>Eukaryota</taxon>
        <taxon>Metazoa</taxon>
        <taxon>Ecdysozoa</taxon>
        <taxon>Arthropoda</taxon>
        <taxon>Hexapoda</taxon>
        <taxon>Insecta</taxon>
        <taxon>Pterygota</taxon>
        <taxon>Neoptera</taxon>
        <taxon>Endopterygota</taxon>
        <taxon>Diptera</taxon>
        <taxon>Nematocera</taxon>
        <taxon>Culicoidea</taxon>
        <taxon>Culicidae</taxon>
        <taxon>Anophelinae</taxon>
        <taxon>Anopheles</taxon>
    </lineage>
</organism>
<dbReference type="GO" id="GO:0000184">
    <property type="term" value="P:nuclear-transcribed mRNA catabolic process, nonsense-mediated decay"/>
    <property type="evidence" value="ECO:0007669"/>
    <property type="project" value="TreeGrafter"/>
</dbReference>
<dbReference type="AlphaFoldDB" id="A0A8W7P966"/>
<dbReference type="PANTHER" id="PTHR15696">
    <property type="entry name" value="SMG-7 SUPPRESSOR WITH MORPHOLOGICAL EFFECT ON GENITALIA PROTEIN 7"/>
    <property type="match status" value="1"/>
</dbReference>
<dbReference type="Proteomes" id="UP000075882">
    <property type="component" value="Unassembled WGS sequence"/>
</dbReference>
<feature type="region of interest" description="Disordered" evidence="1">
    <location>
        <begin position="56"/>
        <end position="82"/>
    </location>
</feature>
<name>A0A8W7P966_ANOCL</name>
<dbReference type="GO" id="GO:0042162">
    <property type="term" value="F:telomeric DNA binding"/>
    <property type="evidence" value="ECO:0007669"/>
    <property type="project" value="TreeGrafter"/>
</dbReference>
<feature type="domain" description="PIN" evidence="2">
    <location>
        <begin position="111"/>
        <end position="301"/>
    </location>
</feature>
<dbReference type="EnsemblMetazoa" id="ACOM028019-RA">
    <property type="protein sequence ID" value="ACOM028019-PA.1"/>
    <property type="gene ID" value="ACOM028019"/>
</dbReference>
<feature type="compositionally biased region" description="Polar residues" evidence="1">
    <location>
        <begin position="68"/>
        <end position="77"/>
    </location>
</feature>
<proteinExistence type="predicted"/>
<dbReference type="SUPFAM" id="SSF88723">
    <property type="entry name" value="PIN domain-like"/>
    <property type="match status" value="1"/>
</dbReference>
<dbReference type="VEuPathDB" id="VectorBase:ACON2_034164"/>
<dbReference type="SMART" id="SM00670">
    <property type="entry name" value="PINc"/>
    <property type="match status" value="1"/>
</dbReference>
<dbReference type="Gene3D" id="3.40.50.1010">
    <property type="entry name" value="5'-nuclease"/>
    <property type="match status" value="1"/>
</dbReference>
<dbReference type="GO" id="GO:0070034">
    <property type="term" value="F:telomerase RNA binding"/>
    <property type="evidence" value="ECO:0007669"/>
    <property type="project" value="TreeGrafter"/>
</dbReference>
<dbReference type="PANTHER" id="PTHR15696:SF0">
    <property type="entry name" value="TELOMERASE-BINDING PROTEIN EST1A"/>
    <property type="match status" value="1"/>
</dbReference>
<accession>A0A8W7P966</accession>
<dbReference type="Pfam" id="PF13638">
    <property type="entry name" value="PIN_4"/>
    <property type="match status" value="1"/>
</dbReference>
<sequence>MWIARNGAFQASNVARKKAHDWQEALLPIGMRHAVPKCITPPQRLHLDRSDMGQDNAALDKKSKKQKQQPAGNNRTIANPHDAWKEGRKAGCVGDILSQSTIAVSIEVHPRLLVTDTNCFVDYLGAIELIAKAHPLYQLMVPIIVINELEGLSKGLRNQSPKQQAASTAAVAEILVPVQKQLALPTAPATVVSIAPANSSSTSAAGLHQQHAAKVADASKKALQFIKSRNPALKCVTTKGSILKTSTFTVEDDVGDLKSNDDRILETALNLCRNHIEETRAGTRYLTMDVVLLTTDRNLRVKAISNDLPVREIPDFIKWAGLSA</sequence>
<evidence type="ECO:0000259" key="2">
    <source>
        <dbReference type="SMART" id="SM00670"/>
    </source>
</evidence>